<name>A0A096CXU8_9FIRM</name>
<keyword evidence="6 7" id="KW-0804">Transcription</keyword>
<dbReference type="SUPFAM" id="SSF46785">
    <property type="entry name" value="Winged helix' DNA-binding domain"/>
    <property type="match status" value="1"/>
</dbReference>
<keyword evidence="5 7" id="KW-0238">DNA-binding</keyword>
<dbReference type="InterPro" id="IPR020899">
    <property type="entry name" value="Arg_repress_C"/>
</dbReference>
<dbReference type="RefSeq" id="WP_035161143.1">
    <property type="nucleotide sequence ID" value="NZ_AZTB01000001.1"/>
</dbReference>
<evidence type="ECO:0000256" key="7">
    <source>
        <dbReference type="HAMAP-Rule" id="MF_00173"/>
    </source>
</evidence>
<dbReference type="GO" id="GO:0051259">
    <property type="term" value="P:protein complex oligomerization"/>
    <property type="evidence" value="ECO:0007669"/>
    <property type="project" value="InterPro"/>
</dbReference>
<dbReference type="InterPro" id="IPR036390">
    <property type="entry name" value="WH_DNA-bd_sf"/>
</dbReference>
<evidence type="ECO:0000256" key="8">
    <source>
        <dbReference type="NCBIfam" id="TIGR01529"/>
    </source>
</evidence>
<evidence type="ECO:0000259" key="10">
    <source>
        <dbReference type="Pfam" id="PF02863"/>
    </source>
</evidence>
<sequence length="150" mass="16773">MKKYARQTKILEIIEKNEIETQEELADLLKKQGIEVTQATISRDIRELGIVKVMTSNGKYKYATLKQNQDCITERLITIFKNSITSMDIAGNLLVLKTIPGAAQIAGFAIDSMKVDNIVGTIAGDDTIFIAVSETEKTIEVLQFFQNLMK</sequence>
<dbReference type="Gene3D" id="3.30.1360.40">
    <property type="match status" value="1"/>
</dbReference>
<evidence type="ECO:0000259" key="9">
    <source>
        <dbReference type="Pfam" id="PF01316"/>
    </source>
</evidence>
<dbReference type="STRING" id="1156417.Y919_00180"/>
<dbReference type="Proteomes" id="UP000029622">
    <property type="component" value="Unassembled WGS sequence"/>
</dbReference>
<keyword evidence="4 7" id="KW-0805">Transcription regulation</keyword>
<reference evidence="11 12" key="1">
    <citation type="submission" date="2013-12" db="EMBL/GenBank/DDBJ databases">
        <title>Draft genome sequence of Caloranaerobacter sp. H53214.</title>
        <authorList>
            <person name="Jiang L.J."/>
            <person name="Shao Z.Z."/>
            <person name="Long M.N."/>
        </authorList>
    </citation>
    <scope>NUCLEOTIDE SEQUENCE [LARGE SCALE GENOMIC DNA]</scope>
    <source>
        <strain evidence="11 12">H53214</strain>
    </source>
</reference>
<proteinExistence type="inferred from homology"/>
<dbReference type="HAMAP" id="MF_00173">
    <property type="entry name" value="Arg_repressor"/>
    <property type="match status" value="1"/>
</dbReference>
<dbReference type="InterPro" id="IPR036388">
    <property type="entry name" value="WH-like_DNA-bd_sf"/>
</dbReference>
<dbReference type="UniPathway" id="UPA00068"/>
<feature type="domain" description="Arginine repressor C-terminal" evidence="10">
    <location>
        <begin position="80"/>
        <end position="146"/>
    </location>
</feature>
<comment type="similarity">
    <text evidence="2 7">Belongs to the ArgR family.</text>
</comment>
<dbReference type="GO" id="GO:0006526">
    <property type="term" value="P:L-arginine biosynthetic process"/>
    <property type="evidence" value="ECO:0007669"/>
    <property type="project" value="UniProtKB-UniPathway"/>
</dbReference>
<keyword evidence="3 7" id="KW-0963">Cytoplasm</keyword>
<dbReference type="PANTHER" id="PTHR34471:SF1">
    <property type="entry name" value="ARGININE REPRESSOR"/>
    <property type="match status" value="1"/>
</dbReference>
<comment type="caution">
    <text evidence="11">The sequence shown here is derived from an EMBL/GenBank/DDBJ whole genome shotgun (WGS) entry which is preliminary data.</text>
</comment>
<dbReference type="GO" id="GO:0003677">
    <property type="term" value="F:DNA binding"/>
    <property type="evidence" value="ECO:0007669"/>
    <property type="project" value="UniProtKB-KW"/>
</dbReference>
<evidence type="ECO:0000256" key="5">
    <source>
        <dbReference type="ARBA" id="ARBA00023125"/>
    </source>
</evidence>
<dbReference type="SUPFAM" id="SSF55252">
    <property type="entry name" value="C-terminal domain of arginine repressor"/>
    <property type="match status" value="1"/>
</dbReference>
<dbReference type="InterPro" id="IPR020900">
    <property type="entry name" value="Arg_repress_DNA-bd"/>
</dbReference>
<dbReference type="GO" id="GO:0005737">
    <property type="term" value="C:cytoplasm"/>
    <property type="evidence" value="ECO:0007669"/>
    <property type="project" value="UniProtKB-SubCell"/>
</dbReference>
<evidence type="ECO:0000256" key="6">
    <source>
        <dbReference type="ARBA" id="ARBA00023163"/>
    </source>
</evidence>
<dbReference type="GO" id="GO:1900079">
    <property type="term" value="P:regulation of arginine biosynthetic process"/>
    <property type="evidence" value="ECO:0007669"/>
    <property type="project" value="UniProtKB-UniRule"/>
</dbReference>
<keyword evidence="7" id="KW-0055">Arginine biosynthesis</keyword>
<evidence type="ECO:0000256" key="3">
    <source>
        <dbReference type="ARBA" id="ARBA00022490"/>
    </source>
</evidence>
<dbReference type="GO" id="GO:0034618">
    <property type="term" value="F:arginine binding"/>
    <property type="evidence" value="ECO:0007669"/>
    <property type="project" value="InterPro"/>
</dbReference>
<dbReference type="InterPro" id="IPR001669">
    <property type="entry name" value="Arg_repress"/>
</dbReference>
<dbReference type="AlphaFoldDB" id="A0A096CXU8"/>
<gene>
    <name evidence="7" type="primary">argR</name>
    <name evidence="11" type="ORF">Y919_00180</name>
</gene>
<evidence type="ECO:0000256" key="4">
    <source>
        <dbReference type="ARBA" id="ARBA00023015"/>
    </source>
</evidence>
<feature type="domain" description="Arginine repressor DNA-binding" evidence="9">
    <location>
        <begin position="1"/>
        <end position="67"/>
    </location>
</feature>
<protein>
    <recommendedName>
        <fullName evidence="7 8">Arginine repressor</fullName>
    </recommendedName>
</protein>
<dbReference type="EMBL" id="AZTB01000001">
    <property type="protein sequence ID" value="KGG81414.1"/>
    <property type="molecule type" value="Genomic_DNA"/>
</dbReference>
<organism evidence="11 12">
    <name type="scientific">Caloranaerobacter azorensis H53214</name>
    <dbReference type="NCBI Taxonomy" id="1156417"/>
    <lineage>
        <taxon>Bacteria</taxon>
        <taxon>Bacillati</taxon>
        <taxon>Bacillota</taxon>
        <taxon>Tissierellia</taxon>
        <taxon>Tissierellales</taxon>
        <taxon>Thermohalobacteraceae</taxon>
        <taxon>Caloranaerobacter</taxon>
    </lineage>
</organism>
<comment type="function">
    <text evidence="7">Regulates arginine biosynthesis genes.</text>
</comment>
<comment type="subcellular location">
    <subcellularLocation>
        <location evidence="1 7">Cytoplasm</location>
    </subcellularLocation>
</comment>
<dbReference type="Pfam" id="PF02863">
    <property type="entry name" value="Arg_repressor_C"/>
    <property type="match status" value="1"/>
</dbReference>
<accession>A0A096CXU8</accession>
<evidence type="ECO:0000313" key="12">
    <source>
        <dbReference type="Proteomes" id="UP000029622"/>
    </source>
</evidence>
<evidence type="ECO:0000313" key="11">
    <source>
        <dbReference type="EMBL" id="KGG81414.1"/>
    </source>
</evidence>
<dbReference type="NCBIfam" id="TIGR01529">
    <property type="entry name" value="argR_whole"/>
    <property type="match status" value="1"/>
</dbReference>
<dbReference type="Gene3D" id="1.10.10.10">
    <property type="entry name" value="Winged helix-like DNA-binding domain superfamily/Winged helix DNA-binding domain"/>
    <property type="match status" value="1"/>
</dbReference>
<dbReference type="InterPro" id="IPR036251">
    <property type="entry name" value="Arg_repress_C_sf"/>
</dbReference>
<comment type="pathway">
    <text evidence="7">Amino-acid biosynthesis; L-arginine biosynthesis [regulation].</text>
</comment>
<dbReference type="Pfam" id="PF01316">
    <property type="entry name" value="Arg_repressor"/>
    <property type="match status" value="1"/>
</dbReference>
<dbReference type="NCBIfam" id="NF001680">
    <property type="entry name" value="PRK00441.1"/>
    <property type="match status" value="1"/>
</dbReference>
<dbReference type="PANTHER" id="PTHR34471">
    <property type="entry name" value="ARGININE REPRESSOR"/>
    <property type="match status" value="1"/>
</dbReference>
<keyword evidence="7" id="KW-0678">Repressor</keyword>
<keyword evidence="7" id="KW-0028">Amino-acid biosynthesis</keyword>
<evidence type="ECO:0000256" key="1">
    <source>
        <dbReference type="ARBA" id="ARBA00004496"/>
    </source>
</evidence>
<evidence type="ECO:0000256" key="2">
    <source>
        <dbReference type="ARBA" id="ARBA00008316"/>
    </source>
</evidence>
<dbReference type="GO" id="GO:0003700">
    <property type="term" value="F:DNA-binding transcription factor activity"/>
    <property type="evidence" value="ECO:0007669"/>
    <property type="project" value="UniProtKB-UniRule"/>
</dbReference>
<dbReference type="PRINTS" id="PR01467">
    <property type="entry name" value="ARGREPRESSOR"/>
</dbReference>